<proteinExistence type="predicted"/>
<organism evidence="1 2">
    <name type="scientific">Pistacia integerrima</name>
    <dbReference type="NCBI Taxonomy" id="434235"/>
    <lineage>
        <taxon>Eukaryota</taxon>
        <taxon>Viridiplantae</taxon>
        <taxon>Streptophyta</taxon>
        <taxon>Embryophyta</taxon>
        <taxon>Tracheophyta</taxon>
        <taxon>Spermatophyta</taxon>
        <taxon>Magnoliopsida</taxon>
        <taxon>eudicotyledons</taxon>
        <taxon>Gunneridae</taxon>
        <taxon>Pentapetalae</taxon>
        <taxon>rosids</taxon>
        <taxon>malvids</taxon>
        <taxon>Sapindales</taxon>
        <taxon>Anacardiaceae</taxon>
        <taxon>Pistacia</taxon>
    </lineage>
</organism>
<accession>A0ACC0YZ61</accession>
<gene>
    <name evidence="1" type="ORF">Pint_19244</name>
</gene>
<dbReference type="Proteomes" id="UP001163603">
    <property type="component" value="Chromosome 4"/>
</dbReference>
<comment type="caution">
    <text evidence="1">The sequence shown here is derived from an EMBL/GenBank/DDBJ whole genome shotgun (WGS) entry which is preliminary data.</text>
</comment>
<protein>
    <submittedName>
        <fullName evidence="1">Uncharacterized protein</fullName>
    </submittedName>
</protein>
<sequence length="99" mass="11086">MTILTCVLESTRVHAEKQLGVVEIGFSVVQLIATFVAFLGIKINNNYTTPVLLLVFAVIAAVFTFIKDEKILGSFSRTNEYENEHLANEKAIPLIEVWM</sequence>
<name>A0ACC0YZ61_9ROSI</name>
<keyword evidence="2" id="KW-1185">Reference proteome</keyword>
<evidence type="ECO:0000313" key="2">
    <source>
        <dbReference type="Proteomes" id="UP001163603"/>
    </source>
</evidence>
<reference evidence="2" key="1">
    <citation type="journal article" date="2023" name="G3 (Bethesda)">
        <title>Genome assembly and association tests identify interacting loci associated with vigor, precocity, and sex in interspecific pistachio rootstocks.</title>
        <authorList>
            <person name="Palmer W."/>
            <person name="Jacygrad E."/>
            <person name="Sagayaradj S."/>
            <person name="Cavanaugh K."/>
            <person name="Han R."/>
            <person name="Bertier L."/>
            <person name="Beede B."/>
            <person name="Kafkas S."/>
            <person name="Golino D."/>
            <person name="Preece J."/>
            <person name="Michelmore R."/>
        </authorList>
    </citation>
    <scope>NUCLEOTIDE SEQUENCE [LARGE SCALE GENOMIC DNA]</scope>
</reference>
<evidence type="ECO:0000313" key="1">
    <source>
        <dbReference type="EMBL" id="KAJ0043933.1"/>
    </source>
</evidence>
<dbReference type="EMBL" id="CM047739">
    <property type="protein sequence ID" value="KAJ0043933.1"/>
    <property type="molecule type" value="Genomic_DNA"/>
</dbReference>